<evidence type="ECO:0000313" key="6">
    <source>
        <dbReference type="Proteomes" id="UP000784294"/>
    </source>
</evidence>
<dbReference type="OrthoDB" id="3367at2759"/>
<dbReference type="PANTHER" id="PTHR14107:SF16">
    <property type="entry name" value="AT02583P"/>
    <property type="match status" value="1"/>
</dbReference>
<keyword evidence="4" id="KW-0812">Transmembrane</keyword>
<feature type="transmembrane region" description="Helical" evidence="4">
    <location>
        <begin position="642"/>
        <end position="663"/>
    </location>
</feature>
<dbReference type="PANTHER" id="PTHR14107">
    <property type="entry name" value="WD REPEAT PROTEIN"/>
    <property type="match status" value="1"/>
</dbReference>
<feature type="region of interest" description="Disordered" evidence="3">
    <location>
        <begin position="408"/>
        <end position="444"/>
    </location>
</feature>
<keyword evidence="6" id="KW-1185">Reference proteome</keyword>
<dbReference type="EMBL" id="CAAALY010244962">
    <property type="protein sequence ID" value="VEL32973.1"/>
    <property type="molecule type" value="Genomic_DNA"/>
</dbReference>
<evidence type="ECO:0000256" key="4">
    <source>
        <dbReference type="SAM" id="Phobius"/>
    </source>
</evidence>
<dbReference type="InterPro" id="IPR051362">
    <property type="entry name" value="WD_repeat_creC_regulators"/>
</dbReference>
<name>A0A3S5CMG7_9PLAT</name>
<feature type="compositionally biased region" description="Low complexity" evidence="3">
    <location>
        <begin position="68"/>
        <end position="79"/>
    </location>
</feature>
<feature type="compositionally biased region" description="Basic and acidic residues" evidence="3">
    <location>
        <begin position="428"/>
        <end position="442"/>
    </location>
</feature>
<feature type="compositionally biased region" description="Low complexity" evidence="3">
    <location>
        <begin position="536"/>
        <end position="555"/>
    </location>
</feature>
<feature type="compositionally biased region" description="Polar residues" evidence="3">
    <location>
        <begin position="337"/>
        <end position="359"/>
    </location>
</feature>
<comment type="caution">
    <text evidence="5">The sequence shown here is derived from an EMBL/GenBank/DDBJ whole genome shotgun (WGS) entry which is preliminary data.</text>
</comment>
<organism evidence="5 6">
    <name type="scientific">Protopolystoma xenopodis</name>
    <dbReference type="NCBI Taxonomy" id="117903"/>
    <lineage>
        <taxon>Eukaryota</taxon>
        <taxon>Metazoa</taxon>
        <taxon>Spiralia</taxon>
        <taxon>Lophotrochozoa</taxon>
        <taxon>Platyhelminthes</taxon>
        <taxon>Monogenea</taxon>
        <taxon>Polyopisthocotylea</taxon>
        <taxon>Polystomatidea</taxon>
        <taxon>Polystomatidae</taxon>
        <taxon>Protopolystoma</taxon>
    </lineage>
</organism>
<gene>
    <name evidence="5" type="ORF">PXEA_LOCUS26413</name>
</gene>
<dbReference type="AlphaFoldDB" id="A0A3S5CMG7"/>
<evidence type="ECO:0000256" key="3">
    <source>
        <dbReference type="SAM" id="MobiDB-lite"/>
    </source>
</evidence>
<keyword evidence="1" id="KW-0853">WD repeat</keyword>
<feature type="compositionally biased region" description="Polar residues" evidence="3">
    <location>
        <begin position="493"/>
        <end position="505"/>
    </location>
</feature>
<evidence type="ECO:0000256" key="2">
    <source>
        <dbReference type="ARBA" id="ARBA00022737"/>
    </source>
</evidence>
<proteinExistence type="predicted"/>
<evidence type="ECO:0000256" key="1">
    <source>
        <dbReference type="ARBA" id="ARBA00022574"/>
    </source>
</evidence>
<keyword evidence="2" id="KW-0677">Repeat</keyword>
<evidence type="ECO:0000313" key="5">
    <source>
        <dbReference type="EMBL" id="VEL32973.1"/>
    </source>
</evidence>
<accession>A0A3S5CMG7</accession>
<dbReference type="Proteomes" id="UP000784294">
    <property type="component" value="Unassembled WGS sequence"/>
</dbReference>
<keyword evidence="4" id="KW-0472">Membrane</keyword>
<feature type="compositionally biased region" description="Polar residues" evidence="3">
    <location>
        <begin position="408"/>
        <end position="420"/>
    </location>
</feature>
<keyword evidence="4" id="KW-1133">Transmembrane helix</keyword>
<protein>
    <submittedName>
        <fullName evidence="5">Uncharacterized protein</fullName>
    </submittedName>
</protein>
<sequence length="683" mass="74462">MPSNNSITGGYNTGGSINCGFLSLSRRKTATLTLTSGASGDQITLATNSLARAPSGPSTAGRRPHPPSHNSSSQSPDNSTVGGVTSVASYFGASAESGLGSSNSNSISANSQSLGTCETFRSPQVDYSGGLTSALAFRLASLSLTSALFYAPNGGGDRSNMTNGDSNVATAEAIDVKSSRSGTPISLPPSQLVGGMGSLGSVASSASSVASSSGLAPGSSVASSVSSAAAAALAADVLANGARGLSHHSSKADLQPSPACPRLDDVPLLEPIVCPRASHDRLTDLVFCRDGIYMACQRGLILTWKRPPMSYMPQQQHPQIHQQQRQIVNDERYFSNGQQQTLSAPPSPKPHSNTVNLGSTRHRSHSGQAGQRENCSFLNACSLNWKCTTSRSKTSCQPYASKFTTFTTSTPLMKPNSTPPVSARHKSHSELDTERSSEEHPKVASVSLLGYTAPTHVENEMAVSGTYYHTDQHCRQPPQQHHQHQPVKHQSQSDSRASHSQQSAYTMYAHLQHQQHPSNHHQHRSSLRDPIHSNPHQSQSYQSWQQQQKSHQSLNQHHRRHHYSEHQRQPMSKQYVYNHLHHLYHHNLPLMITGCLLIPFLLTRDLQTRNCIYLSQVIGPGVNYICAHIDGPIFYWQPYLTFSLISYLFSFIYVPRLICLIFISTISPILSFRLSFWDQFMCF</sequence>
<reference evidence="5" key="1">
    <citation type="submission" date="2018-11" db="EMBL/GenBank/DDBJ databases">
        <authorList>
            <consortium name="Pathogen Informatics"/>
        </authorList>
    </citation>
    <scope>NUCLEOTIDE SEQUENCE</scope>
</reference>
<feature type="region of interest" description="Disordered" evidence="3">
    <location>
        <begin position="337"/>
        <end position="369"/>
    </location>
</feature>
<feature type="region of interest" description="Disordered" evidence="3">
    <location>
        <begin position="51"/>
        <end position="83"/>
    </location>
</feature>
<feature type="region of interest" description="Disordered" evidence="3">
    <location>
        <begin position="471"/>
        <end position="569"/>
    </location>
</feature>